<feature type="compositionally biased region" description="Polar residues" evidence="1">
    <location>
        <begin position="34"/>
        <end position="46"/>
    </location>
</feature>
<reference evidence="5" key="1">
    <citation type="submission" date="2016-06" db="UniProtKB">
        <authorList>
            <consortium name="WormBaseParasite"/>
        </authorList>
    </citation>
    <scope>IDENTIFICATION</scope>
</reference>
<proteinExistence type="predicted"/>
<feature type="signal peptide" evidence="2">
    <location>
        <begin position="1"/>
        <end position="24"/>
    </location>
</feature>
<gene>
    <name evidence="3" type="ORF">GPUH_LOCUS10200</name>
</gene>
<feature type="compositionally biased region" description="Basic and acidic residues" evidence="1">
    <location>
        <begin position="764"/>
        <end position="778"/>
    </location>
</feature>
<keyword evidence="4" id="KW-1185">Reference proteome</keyword>
<feature type="chain" id="PRO_5043138780" evidence="2">
    <location>
        <begin position="25"/>
        <end position="874"/>
    </location>
</feature>
<evidence type="ECO:0000313" key="5">
    <source>
        <dbReference type="WBParaSite" id="GPUH_0001021301-mRNA-1"/>
    </source>
</evidence>
<dbReference type="WBParaSite" id="GPUH_0001021301-mRNA-1">
    <property type="protein sequence ID" value="GPUH_0001021301-mRNA-1"/>
    <property type="gene ID" value="GPUH_0001021301"/>
</dbReference>
<keyword evidence="2" id="KW-0732">Signal</keyword>
<organism evidence="5">
    <name type="scientific">Gongylonema pulchrum</name>
    <dbReference type="NCBI Taxonomy" id="637853"/>
    <lineage>
        <taxon>Eukaryota</taxon>
        <taxon>Metazoa</taxon>
        <taxon>Ecdysozoa</taxon>
        <taxon>Nematoda</taxon>
        <taxon>Chromadorea</taxon>
        <taxon>Rhabditida</taxon>
        <taxon>Spirurina</taxon>
        <taxon>Spiruromorpha</taxon>
        <taxon>Spiruroidea</taxon>
        <taxon>Gongylonematidae</taxon>
        <taxon>Gongylonema</taxon>
    </lineage>
</organism>
<dbReference type="AlphaFoldDB" id="A0A183DNA9"/>
<feature type="compositionally biased region" description="Low complexity" evidence="1">
    <location>
        <begin position="452"/>
        <end position="469"/>
    </location>
</feature>
<evidence type="ECO:0000256" key="2">
    <source>
        <dbReference type="SAM" id="SignalP"/>
    </source>
</evidence>
<feature type="compositionally biased region" description="Polar residues" evidence="1">
    <location>
        <begin position="440"/>
        <end position="451"/>
    </location>
</feature>
<evidence type="ECO:0000313" key="4">
    <source>
        <dbReference type="Proteomes" id="UP000271098"/>
    </source>
</evidence>
<accession>A0A183DNA9</accession>
<evidence type="ECO:0000313" key="3">
    <source>
        <dbReference type="EMBL" id="VDN17121.1"/>
    </source>
</evidence>
<feature type="region of interest" description="Disordered" evidence="1">
    <location>
        <begin position="746"/>
        <end position="789"/>
    </location>
</feature>
<dbReference type="EMBL" id="UYRT01077878">
    <property type="protein sequence ID" value="VDN17121.1"/>
    <property type="molecule type" value="Genomic_DNA"/>
</dbReference>
<name>A0A183DNA9_9BILA</name>
<sequence length="874" mass="93978">MIVLITITFIKVLVKLVFLAPAELQSAVDGSASGGSNAQQQPSSATAGVAPGDNVRPPGARSVRGAMRAFTLMHPTSRAPTFIAVPGVNSGGRGGHVHFPPLFAATTGGFGGHIGQVEGRNRSRPQSFTITASSHPPAGTGPAGAVDHFVRNMLQNAIGNAMPAQRGQPATGRQHDRIAGRPQNIPHGNQQGPTVRVQHPVQTPFGTHHFGSGIVGQVIVRTSGAENVEATRRAVDAAMQAASAAVGENGGVHVQLAAPRVGNAANSIYLTITKTQLVVAVIEQRCSLSANSPSEMFIGPNFPMDLPFYTNDPHLSCQSDLCNPRASIHNSSKYNELLDEIYQERIRDLGEHTLPLVLNYNGDALFTSSEVFKSVLTEVLRRAVANLAHTDSHYGMIPVLNTPIYGYDIPSPVMDRMGFHGLSDTPRANTGDEDSREPLDTTQESVTSDTQDSSSAAGESGEAAATAAATGAADSGVTDIMRAASTLMRFIQSGSSTTLAQAARQMGHQPTVMTTEKIGFVNLVMVLAYELLQISEFMQLLVGDFAFLSRHRHLIRHFVIENVFNDNCHPSDEDIANATERVALAESELDRFFAFEDVHRFVHVDGVGRVDIIGSVMRLERRVVNEFLHHLLRTDDGNAPEMLPEEYSEIIVDMFKAYVCRAVFLTNLSMNGDPCDYERLLLRFADQAATENERQLFADMSHMSITHIRLLLQREQPPVSIRDMMEDIVLTDEGADAAALNMLSSGAENESTAEPSFAEEEAGREDRTVDADVDKTQDSDGSDESGAGLPKAWSAVFKTDQNRSVAVNPSALSSAYLAGGCSTKEKGMKVPVEGSVNAVISSAITRSVEEAVSFAGFSMPDVSLPFMPEIFCLK</sequence>
<protein>
    <submittedName>
        <fullName evidence="5">Peptidase S53 domain-containing protein</fullName>
    </submittedName>
</protein>
<dbReference type="OrthoDB" id="5861979at2759"/>
<feature type="region of interest" description="Disordered" evidence="1">
    <location>
        <begin position="418"/>
        <end position="469"/>
    </location>
</feature>
<reference evidence="3 4" key="2">
    <citation type="submission" date="2018-11" db="EMBL/GenBank/DDBJ databases">
        <authorList>
            <consortium name="Pathogen Informatics"/>
        </authorList>
    </citation>
    <scope>NUCLEOTIDE SEQUENCE [LARGE SCALE GENOMIC DNA]</scope>
</reference>
<evidence type="ECO:0000256" key="1">
    <source>
        <dbReference type="SAM" id="MobiDB-lite"/>
    </source>
</evidence>
<feature type="region of interest" description="Disordered" evidence="1">
    <location>
        <begin position="29"/>
        <end position="61"/>
    </location>
</feature>
<dbReference type="Proteomes" id="UP000271098">
    <property type="component" value="Unassembled WGS sequence"/>
</dbReference>